<feature type="compositionally biased region" description="Basic and acidic residues" evidence="8">
    <location>
        <begin position="238"/>
        <end position="257"/>
    </location>
</feature>
<dbReference type="InterPro" id="IPR009057">
    <property type="entry name" value="Homeodomain-like_sf"/>
</dbReference>
<feature type="region of interest" description="Disordered" evidence="8">
    <location>
        <begin position="218"/>
        <end position="267"/>
    </location>
</feature>
<dbReference type="GO" id="GO:0000981">
    <property type="term" value="F:DNA-binding transcription factor activity, RNA polymerase II-specific"/>
    <property type="evidence" value="ECO:0007669"/>
    <property type="project" value="TreeGrafter"/>
</dbReference>
<feature type="compositionally biased region" description="Polar residues" evidence="8">
    <location>
        <begin position="581"/>
        <end position="593"/>
    </location>
</feature>
<evidence type="ECO:0000256" key="8">
    <source>
        <dbReference type="SAM" id="MobiDB-lite"/>
    </source>
</evidence>
<dbReference type="EMBL" id="BMAT01006836">
    <property type="protein sequence ID" value="GFS20765.1"/>
    <property type="molecule type" value="Genomic_DNA"/>
</dbReference>
<dbReference type="GO" id="GO:0005634">
    <property type="term" value="C:nucleus"/>
    <property type="evidence" value="ECO:0007669"/>
    <property type="project" value="UniProtKB-SubCell"/>
</dbReference>
<feature type="region of interest" description="Disordered" evidence="8">
    <location>
        <begin position="308"/>
        <end position="331"/>
    </location>
</feature>
<gene>
    <name evidence="10" type="ORF">ElyMa_003321800</name>
</gene>
<dbReference type="SMART" id="SM00351">
    <property type="entry name" value="PAX"/>
    <property type="match status" value="1"/>
</dbReference>
<dbReference type="InterPro" id="IPR036388">
    <property type="entry name" value="WH-like_DNA-bd_sf"/>
</dbReference>
<dbReference type="CDD" id="cd00131">
    <property type="entry name" value="PAX"/>
    <property type="match status" value="1"/>
</dbReference>
<evidence type="ECO:0000256" key="2">
    <source>
        <dbReference type="ARBA" id="ARBA00022473"/>
    </source>
</evidence>
<dbReference type="PROSITE" id="PS00034">
    <property type="entry name" value="PAIRED_1"/>
    <property type="match status" value="1"/>
</dbReference>
<dbReference type="FunFam" id="1.10.10.10:FF:000003">
    <property type="entry name" value="Paired box protein Pax-6"/>
    <property type="match status" value="1"/>
</dbReference>
<evidence type="ECO:0000256" key="1">
    <source>
        <dbReference type="ARBA" id="ARBA00004123"/>
    </source>
</evidence>
<dbReference type="PANTHER" id="PTHR45636">
    <property type="entry name" value="PAIRED BOX PROTEIN PAX-6-RELATED-RELATED"/>
    <property type="match status" value="1"/>
</dbReference>
<feature type="region of interest" description="Disordered" evidence="8">
    <location>
        <begin position="396"/>
        <end position="424"/>
    </location>
</feature>
<feature type="compositionally biased region" description="Polar residues" evidence="8">
    <location>
        <begin position="550"/>
        <end position="562"/>
    </location>
</feature>
<keyword evidence="4" id="KW-0805">Transcription regulation</keyword>
<accession>A0AAV4JG46</accession>
<dbReference type="InterPro" id="IPR001523">
    <property type="entry name" value="Paired_dom"/>
</dbReference>
<evidence type="ECO:0000256" key="5">
    <source>
        <dbReference type="ARBA" id="ARBA00023125"/>
    </source>
</evidence>
<keyword evidence="2" id="KW-0217">Developmental protein</keyword>
<keyword evidence="6" id="KW-0804">Transcription</keyword>
<reference evidence="10 11" key="1">
    <citation type="journal article" date="2021" name="Elife">
        <title>Chloroplast acquisition without the gene transfer in kleptoplastic sea slugs, Plakobranchus ocellatus.</title>
        <authorList>
            <person name="Maeda T."/>
            <person name="Takahashi S."/>
            <person name="Yoshida T."/>
            <person name="Shimamura S."/>
            <person name="Takaki Y."/>
            <person name="Nagai Y."/>
            <person name="Toyoda A."/>
            <person name="Suzuki Y."/>
            <person name="Arimoto A."/>
            <person name="Ishii H."/>
            <person name="Satoh N."/>
            <person name="Nishiyama T."/>
            <person name="Hasebe M."/>
            <person name="Maruyama T."/>
            <person name="Minagawa J."/>
            <person name="Obokata J."/>
            <person name="Shigenobu S."/>
        </authorList>
    </citation>
    <scope>NUCLEOTIDE SEQUENCE [LARGE SCALE GENOMIC DNA]</scope>
</reference>
<evidence type="ECO:0000313" key="10">
    <source>
        <dbReference type="EMBL" id="GFS20765.1"/>
    </source>
</evidence>
<dbReference type="PRINTS" id="PR00027">
    <property type="entry name" value="PAIREDBOX"/>
</dbReference>
<name>A0AAV4JG46_9GAST</name>
<keyword evidence="3" id="KW-0563">Paired box</keyword>
<dbReference type="Proteomes" id="UP000762676">
    <property type="component" value="Unassembled WGS sequence"/>
</dbReference>
<evidence type="ECO:0000256" key="7">
    <source>
        <dbReference type="ARBA" id="ARBA00023242"/>
    </source>
</evidence>
<organism evidence="10 11">
    <name type="scientific">Elysia marginata</name>
    <dbReference type="NCBI Taxonomy" id="1093978"/>
    <lineage>
        <taxon>Eukaryota</taxon>
        <taxon>Metazoa</taxon>
        <taxon>Spiralia</taxon>
        <taxon>Lophotrochozoa</taxon>
        <taxon>Mollusca</taxon>
        <taxon>Gastropoda</taxon>
        <taxon>Heterobranchia</taxon>
        <taxon>Euthyneura</taxon>
        <taxon>Panpulmonata</taxon>
        <taxon>Sacoglossa</taxon>
        <taxon>Placobranchoidea</taxon>
        <taxon>Plakobranchidae</taxon>
        <taxon>Elysia</taxon>
    </lineage>
</organism>
<keyword evidence="5" id="KW-0238">DNA-binding</keyword>
<dbReference type="PANTHER" id="PTHR45636:SF43">
    <property type="entry name" value="PAIRED BOX POX-NEURO PROTEIN"/>
    <property type="match status" value="1"/>
</dbReference>
<feature type="compositionally biased region" description="Basic and acidic residues" evidence="8">
    <location>
        <begin position="401"/>
        <end position="416"/>
    </location>
</feature>
<feature type="region of interest" description="Disordered" evidence="8">
    <location>
        <begin position="534"/>
        <end position="674"/>
    </location>
</feature>
<dbReference type="PROSITE" id="PS51057">
    <property type="entry name" value="PAIRED_2"/>
    <property type="match status" value="1"/>
</dbReference>
<keyword evidence="7" id="KW-0539">Nucleus</keyword>
<dbReference type="InterPro" id="IPR043182">
    <property type="entry name" value="PAIRED_DNA-bd_dom"/>
</dbReference>
<feature type="compositionally biased region" description="Basic and acidic residues" evidence="8">
    <location>
        <begin position="308"/>
        <end position="326"/>
    </location>
</feature>
<dbReference type="SUPFAM" id="SSF46689">
    <property type="entry name" value="Homeodomain-like"/>
    <property type="match status" value="1"/>
</dbReference>
<protein>
    <submittedName>
        <fullName evidence="10">Paired box protein Pax-8</fullName>
    </submittedName>
</protein>
<comment type="subcellular location">
    <subcellularLocation>
        <location evidence="1">Nucleus</location>
    </subcellularLocation>
</comment>
<keyword evidence="11" id="KW-1185">Reference proteome</keyword>
<dbReference type="AlphaFoldDB" id="A0AAV4JG46"/>
<evidence type="ECO:0000313" key="11">
    <source>
        <dbReference type="Proteomes" id="UP000762676"/>
    </source>
</evidence>
<proteinExistence type="predicted"/>
<dbReference type="Pfam" id="PF00292">
    <property type="entry name" value="PAX"/>
    <property type="match status" value="1"/>
</dbReference>
<comment type="caution">
    <text evidence="10">The sequence shown here is derived from an EMBL/GenBank/DDBJ whole genome shotgun (WGS) entry which is preliminary data.</text>
</comment>
<dbReference type="FunFam" id="1.10.10.10:FF:000013">
    <property type="entry name" value="Paired box 8 isoform 1"/>
    <property type="match status" value="1"/>
</dbReference>
<feature type="domain" description="Paired" evidence="9">
    <location>
        <begin position="6"/>
        <end position="135"/>
    </location>
</feature>
<feature type="compositionally biased region" description="Basic residues" evidence="8">
    <location>
        <begin position="599"/>
        <end position="624"/>
    </location>
</feature>
<evidence type="ECO:0000256" key="4">
    <source>
        <dbReference type="ARBA" id="ARBA00023015"/>
    </source>
</evidence>
<dbReference type="InterPro" id="IPR043565">
    <property type="entry name" value="PAX_fam"/>
</dbReference>
<dbReference type="GO" id="GO:0000978">
    <property type="term" value="F:RNA polymerase II cis-regulatory region sequence-specific DNA binding"/>
    <property type="evidence" value="ECO:0007669"/>
    <property type="project" value="TreeGrafter"/>
</dbReference>
<dbReference type="Gene3D" id="1.10.10.10">
    <property type="entry name" value="Winged helix-like DNA-binding domain superfamily/Winged helix DNA-binding domain"/>
    <property type="match status" value="2"/>
</dbReference>
<evidence type="ECO:0000259" key="9">
    <source>
        <dbReference type="PROSITE" id="PS51057"/>
    </source>
</evidence>
<sequence>MILVSGQTGVNQLGGVFVNGRPLPEHVRHRIVELAQLGVRPCDISRQLLVSHGCVSKILTRFYETGSIKPGSIGGSKPKVRQVATPLVVKKILDLKQQNPSIFAWEIRDQLLAQRVCDDSTIPSVSSINRILRNASSSPSPAGITDTGSLASAMMSVGGAPTGYDVMTRFASGYHPAGHPMPLLSLSSYGGQAAHPHHAWYPPLPLPGLSYPRLVQQLDGDTRDGDNLSHNMATAEPRGSESRSRTRDKPLHSRDTSDCDNNSVKSNEEKSNMANCACVDCDVSGEDGKIHPCQNITGNETCVQRGLKREMGKEGGQEKGETGEGSKRRRMRETFSPLRIQIDAEQTEEYLPNKRTNQNGRNFVDERTETFERSDVHRLHPKLKDQTLRGQRYRTHTPMLRSDKEESKTDCSETRRKAPCSPNHSPVENYNCKDVDSSADAINNDRLLDKTSGYCDKDGHADQTDFRGITSDLIVTVSYKSHDEDSDVDVEDDLNGLDTDTIPTHVTQHSVSMASTLRGNKLFTSSRTLDIENEFHREPLNSPRRYSPVTKDNLTSAASPSELSIPYYRRLTTSSKDEPKSSPTQLSPASQKYSDSKSRAHQSKRQEHGRHHQSDKQHRKKQQQLHKLQEQEKSQDAAATFLTIPPPSKLPGGFAETSNLHLPLKPRPSPHPALNPALGPALNPYTFGLTNHSQFLESKLALMSNYNISVGRFPAALGLTPDPRLCIASPRFLPLMGQSTAGTGNAGSSIISSLFPLQLKEHVPFLHQPQTN</sequence>
<evidence type="ECO:0000256" key="3">
    <source>
        <dbReference type="ARBA" id="ARBA00022724"/>
    </source>
</evidence>
<evidence type="ECO:0000256" key="6">
    <source>
        <dbReference type="ARBA" id="ARBA00023163"/>
    </source>
</evidence>